<gene>
    <name evidence="3" type="ORF">MNODULE_18755</name>
</gene>
<feature type="region of interest" description="Disordered" evidence="1">
    <location>
        <begin position="1"/>
        <end position="22"/>
    </location>
</feature>
<evidence type="ECO:0000259" key="2">
    <source>
        <dbReference type="Pfam" id="PF22751"/>
    </source>
</evidence>
<evidence type="ECO:0000313" key="3">
    <source>
        <dbReference type="EMBL" id="NKE72795.1"/>
    </source>
</evidence>
<dbReference type="EMBL" id="VTOW01000004">
    <property type="protein sequence ID" value="NKE72795.1"/>
    <property type="molecule type" value="Genomic_DNA"/>
</dbReference>
<dbReference type="Proteomes" id="UP000534783">
    <property type="component" value="Unassembled WGS sequence"/>
</dbReference>
<feature type="domain" description="DUF488" evidence="2">
    <location>
        <begin position="391"/>
        <end position="462"/>
    </location>
</feature>
<organism evidence="3 4">
    <name type="scientific">Candidatus Manganitrophus noduliformans</name>
    <dbReference type="NCBI Taxonomy" id="2606439"/>
    <lineage>
        <taxon>Bacteria</taxon>
        <taxon>Pseudomonadati</taxon>
        <taxon>Nitrospirota</taxon>
        <taxon>Nitrospiria</taxon>
        <taxon>Candidatus Troglogloeales</taxon>
        <taxon>Candidatus Manganitrophaceae</taxon>
        <taxon>Candidatus Manganitrophus</taxon>
    </lineage>
</organism>
<evidence type="ECO:0000256" key="1">
    <source>
        <dbReference type="SAM" id="MobiDB-lite"/>
    </source>
</evidence>
<keyword evidence="4" id="KW-1185">Reference proteome</keyword>
<proteinExistence type="predicted"/>
<dbReference type="InterPro" id="IPR054495">
    <property type="entry name" value="DUF488-N3a"/>
</dbReference>
<sequence>MMTGERRKSMEMEEKSGPVAPISMRPERTVYPEEARRQFLFEVFEDSEDLVEHNQEGFALLGDGFHLEEMAEEAEERAERFMKAQRQLVAGFFARRKNRLYRRAATVGLCQPDRPEPTLLLLWNLLEERGFDVDAETEQEVNRWLSGLSEDDYLFFTQDPDLDPQRVMAAGILPSDLRPMRLFQGFRSRLLRVLMKRCDFFHPDIGVFEGTLKQQLPFIAGDWELDEVELADLVREERKRFYRLHLLICKASAAFAHDQPAPVSVPQEIVAEVASVAYGRMNHPDYRERALAFAGLQADQAGAIFAHLGKFMEEFYASRLFSFLKRVMRRRLAKRANRTSAKEEENTKVASSDATDGTITIHTRSVQTARPGDLATYRWGSLRAFGDGRIFAPSEELLSTYKAGQIGWEDYESRYLTEMREIFRASPDAFGKLLQKGEVTLVCYESDPNRCHRRLLAELLEKVARKQGLQVILDVQ</sequence>
<dbReference type="AlphaFoldDB" id="A0A7X6DT08"/>
<protein>
    <submittedName>
        <fullName evidence="3">DUF488 domain-containing protein</fullName>
    </submittedName>
</protein>
<reference evidence="3 4" key="1">
    <citation type="journal article" date="2020" name="Nature">
        <title>Bacterial chemolithoautotrophy via manganese oxidation.</title>
        <authorList>
            <person name="Yu H."/>
            <person name="Leadbetter J.R."/>
        </authorList>
    </citation>
    <scope>NUCLEOTIDE SEQUENCE [LARGE SCALE GENOMIC DNA]</scope>
    <source>
        <strain evidence="3 4">Mn-1</strain>
    </source>
</reference>
<feature type="compositionally biased region" description="Basic and acidic residues" evidence="1">
    <location>
        <begin position="1"/>
        <end position="16"/>
    </location>
</feature>
<dbReference type="Pfam" id="PF22751">
    <property type="entry name" value="DUF488-N3a"/>
    <property type="match status" value="1"/>
</dbReference>
<accession>A0A7X6DT08</accession>
<comment type="caution">
    <text evidence="3">The sequence shown here is derived from an EMBL/GenBank/DDBJ whole genome shotgun (WGS) entry which is preliminary data.</text>
</comment>
<name>A0A7X6DT08_9BACT</name>
<evidence type="ECO:0000313" key="4">
    <source>
        <dbReference type="Proteomes" id="UP000534783"/>
    </source>
</evidence>